<sequence length="59" mass="6521">MAKTLLICPHCNETSASPLVFSDLKSFEHATRAGNVVTCPKCRQLVHCDKGSLIFKEDE</sequence>
<name>A0A3B1BHR9_9ZZZZ</name>
<evidence type="ECO:0000313" key="1">
    <source>
        <dbReference type="EMBL" id="VAX11633.1"/>
    </source>
</evidence>
<proteinExistence type="predicted"/>
<protein>
    <submittedName>
        <fullName evidence="1">Uncharacterized protein</fullName>
    </submittedName>
</protein>
<organism evidence="1">
    <name type="scientific">hydrothermal vent metagenome</name>
    <dbReference type="NCBI Taxonomy" id="652676"/>
    <lineage>
        <taxon>unclassified sequences</taxon>
        <taxon>metagenomes</taxon>
        <taxon>ecological metagenomes</taxon>
    </lineage>
</organism>
<dbReference type="EMBL" id="UOFX01000089">
    <property type="protein sequence ID" value="VAX11633.1"/>
    <property type="molecule type" value="Genomic_DNA"/>
</dbReference>
<dbReference type="AlphaFoldDB" id="A0A3B1BHR9"/>
<accession>A0A3B1BHR9</accession>
<reference evidence="1" key="1">
    <citation type="submission" date="2018-06" db="EMBL/GenBank/DDBJ databases">
        <authorList>
            <person name="Zhirakovskaya E."/>
        </authorList>
    </citation>
    <scope>NUCLEOTIDE SEQUENCE</scope>
</reference>
<gene>
    <name evidence="1" type="ORF">MNBD_GAMMA26-29</name>
</gene>